<evidence type="ECO:0000256" key="5">
    <source>
        <dbReference type="SAM" id="Phobius"/>
    </source>
</evidence>
<keyword evidence="2 5" id="KW-0812">Transmembrane</keyword>
<sequence>MNHDVVSLHLVPEGKVKIFAWFLRIFLALAFISAGCAKLAGVPMMISVFDQIGIGQWFRFFTGTIEIICGIGLFIQRTTAFASTLLAITMICAVFTHLFLIGGNPAPAVILLMIAISISWLYRHSFKKLI</sequence>
<comment type="subcellular location">
    <subcellularLocation>
        <location evidence="1">Membrane</location>
        <topology evidence="1">Multi-pass membrane protein</topology>
    </subcellularLocation>
</comment>
<dbReference type="Proteomes" id="UP000242501">
    <property type="component" value="Unassembled WGS sequence"/>
</dbReference>
<keyword evidence="4 5" id="KW-0472">Membrane</keyword>
<name>A0A1G6GM36_9GAMM</name>
<keyword evidence="7" id="KW-1185">Reference proteome</keyword>
<organism evidence="6 7">
    <name type="scientific">Acinetobacter boissieri</name>
    <dbReference type="NCBI Taxonomy" id="1219383"/>
    <lineage>
        <taxon>Bacteria</taxon>
        <taxon>Pseudomonadati</taxon>
        <taxon>Pseudomonadota</taxon>
        <taxon>Gammaproteobacteria</taxon>
        <taxon>Moraxellales</taxon>
        <taxon>Moraxellaceae</taxon>
        <taxon>Acinetobacter</taxon>
    </lineage>
</organism>
<evidence type="ECO:0000313" key="6">
    <source>
        <dbReference type="EMBL" id="SDB82994.1"/>
    </source>
</evidence>
<dbReference type="GO" id="GO:0016020">
    <property type="term" value="C:membrane"/>
    <property type="evidence" value="ECO:0007669"/>
    <property type="project" value="UniProtKB-SubCell"/>
</dbReference>
<dbReference type="RefSeq" id="WP_092746651.1">
    <property type="nucleotide sequence ID" value="NZ_FMYL01000001.1"/>
</dbReference>
<dbReference type="AlphaFoldDB" id="A0A1G6GM36"/>
<gene>
    <name evidence="6" type="ORF">SAMN05421733_101402</name>
</gene>
<feature type="transmembrane region" description="Helical" evidence="5">
    <location>
        <begin position="57"/>
        <end position="75"/>
    </location>
</feature>
<dbReference type="OrthoDB" id="3576439at2"/>
<feature type="transmembrane region" description="Helical" evidence="5">
    <location>
        <begin position="106"/>
        <end position="122"/>
    </location>
</feature>
<feature type="transmembrane region" description="Helical" evidence="5">
    <location>
        <begin position="80"/>
        <end position="100"/>
    </location>
</feature>
<keyword evidence="3 5" id="KW-1133">Transmembrane helix</keyword>
<evidence type="ECO:0000256" key="3">
    <source>
        <dbReference type="ARBA" id="ARBA00022989"/>
    </source>
</evidence>
<evidence type="ECO:0000313" key="7">
    <source>
        <dbReference type="Proteomes" id="UP000242501"/>
    </source>
</evidence>
<accession>A0A1G6GM36</accession>
<protein>
    <submittedName>
        <fullName evidence="6">DoxX-like family protein</fullName>
    </submittedName>
</protein>
<evidence type="ECO:0000256" key="1">
    <source>
        <dbReference type="ARBA" id="ARBA00004141"/>
    </source>
</evidence>
<dbReference type="STRING" id="1219383.SAMN05421733_101402"/>
<evidence type="ECO:0000256" key="2">
    <source>
        <dbReference type="ARBA" id="ARBA00022692"/>
    </source>
</evidence>
<feature type="transmembrane region" description="Helical" evidence="5">
    <location>
        <begin position="21"/>
        <end position="45"/>
    </location>
</feature>
<reference evidence="7" key="1">
    <citation type="submission" date="2016-09" db="EMBL/GenBank/DDBJ databases">
        <authorList>
            <person name="Varghese N."/>
            <person name="Submissions S."/>
        </authorList>
    </citation>
    <scope>NUCLEOTIDE SEQUENCE [LARGE SCALE GENOMIC DNA]</scope>
    <source>
        <strain evidence="7">ANC 4422</strain>
    </source>
</reference>
<dbReference type="EMBL" id="FMYL01000001">
    <property type="protein sequence ID" value="SDB82994.1"/>
    <property type="molecule type" value="Genomic_DNA"/>
</dbReference>
<evidence type="ECO:0000256" key="4">
    <source>
        <dbReference type="ARBA" id="ARBA00023136"/>
    </source>
</evidence>
<dbReference type="InterPro" id="IPR032808">
    <property type="entry name" value="DoxX"/>
</dbReference>
<dbReference type="Pfam" id="PF13564">
    <property type="entry name" value="DoxX_2"/>
    <property type="match status" value="1"/>
</dbReference>
<proteinExistence type="predicted"/>